<proteinExistence type="inferred from homology"/>
<evidence type="ECO:0000256" key="6">
    <source>
        <dbReference type="ARBA" id="ARBA00023015"/>
    </source>
</evidence>
<dbReference type="GO" id="GO:0017025">
    <property type="term" value="F:TBP-class protein binding"/>
    <property type="evidence" value="ECO:0007669"/>
    <property type="project" value="InterPro"/>
</dbReference>
<sequence>MVGRTSATPAPRPNPIRNRVPIKNAPPRRANTPVRVPKPKCCPNTSCNSFAIDEGICTECGTIVDETNIVSEISFGETSSGQAVVQGTYISADQGGANTSGPNGRGGGQSARDLTLHAGRRIMNEMQAHLGISNSTADAGHQIFKLAATANFIQGRRLRDVAVVCLYSACRKSRPCKVMLIDFADKIQINVFKLGTTFKALHKLIPITADGIMPILPEDLIHRFAVRLDFGNLTDKVAEDAVRMAKRMSLDWMVMGRRPSGVCGACLILAARMNNFRRTVTEVVYIVKVTTHTIQKRLEEFKLTPSSALTVEEFLHNEFLESAHDPPSFYEKTEEFQKTLKKRRKRKGNDALDTGEGSGSENGSPNKRQKTATPAPDQQVELRRDADGFAIPPRPVQPSSTPAAPSDPESNIDPSLRSPDTSSSQSQSGSTSTPTAEHSSRADAAPQVMDIDSPQTQSTRTPLPTQPTSHPASETPAPWSAQSSDSSVAQAQPTPSQAVPGPDNRPIQVSDEWSNAERQLEEEISEMINDPNTMDHAKNYAIAKKRAAAHMIVAERTNPQKEVSMDVHIGEEEFADDPEKGPDNRPIQVSDEWSNAERQLEEEISEMINDPNTMDHAKNYAIAKKRAAAHMIVAERTNPQKEVSMDVHIGEEEFADDPEVMNCLLSEEDSAHKETLWINENKHWLRKQQLREWEKRKAEEGPPKLKRNRKKKMRMGQNQTEPAASPGDAAAAAVKRHAFSKKINYDAIGNLFDKPGVGNALGSAATSRVTSQAGSELGSETSGSRQSSLAPSEGFRAPTPIDLFPEPAYARKRRIPGSRSSPASRSISASPMRAIAPRPSAEASPAPLHARPSPAPSEAPSETLSIDMGDTGDYNDPNREATPSVQGEAADDWRKALKKPTAEGEEEEHEEEYDDYDDGEANIEPGGLGDFDNDDGGGFQADEDMDDYE</sequence>
<evidence type="ECO:0000313" key="13">
    <source>
        <dbReference type="Proteomes" id="UP000184330"/>
    </source>
</evidence>
<feature type="compositionally biased region" description="Polar residues" evidence="10">
    <location>
        <begin position="453"/>
        <end position="472"/>
    </location>
</feature>
<dbReference type="Gene3D" id="1.10.472.10">
    <property type="entry name" value="Cyclin-like"/>
    <property type="match status" value="2"/>
</dbReference>
<keyword evidence="6" id="KW-0805">Transcription regulation</keyword>
<dbReference type="GO" id="GO:0000995">
    <property type="term" value="F:RNA polymerase III general transcription initiation factor activity"/>
    <property type="evidence" value="ECO:0007669"/>
    <property type="project" value="TreeGrafter"/>
</dbReference>
<feature type="compositionally biased region" description="Low complexity" evidence="10">
    <location>
        <begin position="476"/>
        <end position="493"/>
    </location>
</feature>
<dbReference type="InterPro" id="IPR013150">
    <property type="entry name" value="TFIIB_cyclin"/>
</dbReference>
<feature type="region of interest" description="Disordered" evidence="10">
    <location>
        <begin position="570"/>
        <end position="591"/>
    </location>
</feature>
<feature type="compositionally biased region" description="Acidic residues" evidence="10">
    <location>
        <begin position="903"/>
        <end position="921"/>
    </location>
</feature>
<feature type="region of interest" description="Disordered" evidence="10">
    <location>
        <begin position="1"/>
        <end position="35"/>
    </location>
</feature>
<dbReference type="AlphaFoldDB" id="A0A1L7XA59"/>
<dbReference type="FunFam" id="1.10.472.10:FF:000002">
    <property type="entry name" value="Transcription factor IIIB 90 kDa subunit"/>
    <property type="match status" value="1"/>
</dbReference>
<feature type="compositionally biased region" description="Low complexity" evidence="10">
    <location>
        <begin position="418"/>
        <end position="435"/>
    </location>
</feature>
<dbReference type="EMBL" id="FJOG01000019">
    <property type="protein sequence ID" value="CZR61911.1"/>
    <property type="molecule type" value="Genomic_DNA"/>
</dbReference>
<feature type="compositionally biased region" description="Polar residues" evidence="10">
    <location>
        <begin position="93"/>
        <end position="102"/>
    </location>
</feature>
<dbReference type="GO" id="GO:0005634">
    <property type="term" value="C:nucleus"/>
    <property type="evidence" value="ECO:0007669"/>
    <property type="project" value="UniProtKB-SubCell"/>
</dbReference>
<keyword evidence="4" id="KW-0863">Zinc-finger</keyword>
<organism evidence="12 13">
    <name type="scientific">Phialocephala subalpina</name>
    <dbReference type="NCBI Taxonomy" id="576137"/>
    <lineage>
        <taxon>Eukaryota</taxon>
        <taxon>Fungi</taxon>
        <taxon>Dikarya</taxon>
        <taxon>Ascomycota</taxon>
        <taxon>Pezizomycotina</taxon>
        <taxon>Leotiomycetes</taxon>
        <taxon>Helotiales</taxon>
        <taxon>Mollisiaceae</taxon>
        <taxon>Phialocephala</taxon>
        <taxon>Phialocephala fortinii species complex</taxon>
    </lineage>
</organism>
<feature type="region of interest" description="Disordered" evidence="10">
    <location>
        <begin position="754"/>
        <end position="949"/>
    </location>
</feature>
<feature type="compositionally biased region" description="Basic and acidic residues" evidence="10">
    <location>
        <begin position="693"/>
        <end position="703"/>
    </location>
</feature>
<feature type="domain" description="Cyclin-like" evidence="11">
    <location>
        <begin position="121"/>
        <end position="203"/>
    </location>
</feature>
<dbReference type="PANTHER" id="PTHR11618">
    <property type="entry name" value="TRANSCRIPTION INITIATION FACTOR IIB-RELATED"/>
    <property type="match status" value="1"/>
</dbReference>
<dbReference type="STRING" id="576137.A0A1L7XA59"/>
<comment type="similarity">
    <text evidence="2">Belongs to the TFIIB family.</text>
</comment>
<accession>A0A1L7XA59</accession>
<dbReference type="GO" id="GO:0008270">
    <property type="term" value="F:zinc ion binding"/>
    <property type="evidence" value="ECO:0007669"/>
    <property type="project" value="UniProtKB-KW"/>
</dbReference>
<dbReference type="InterPro" id="IPR036915">
    <property type="entry name" value="Cyclin-like_sf"/>
</dbReference>
<dbReference type="InterPro" id="IPR011665">
    <property type="entry name" value="BRF1_TBP-bd_dom"/>
</dbReference>
<gene>
    <name evidence="12" type="ORF">PAC_11808</name>
</gene>
<dbReference type="InterPro" id="IPR013763">
    <property type="entry name" value="Cyclin-like_dom"/>
</dbReference>
<keyword evidence="8" id="KW-0804">Transcription</keyword>
<dbReference type="PANTHER" id="PTHR11618:SF4">
    <property type="entry name" value="TRANSCRIPTION FACTOR IIIB 90 KDA SUBUNIT"/>
    <property type="match status" value="1"/>
</dbReference>
<keyword evidence="3" id="KW-0479">Metal-binding</keyword>
<evidence type="ECO:0000256" key="7">
    <source>
        <dbReference type="ARBA" id="ARBA00023159"/>
    </source>
</evidence>
<dbReference type="GO" id="GO:0000126">
    <property type="term" value="C:transcription factor TFIIIB complex"/>
    <property type="evidence" value="ECO:0007669"/>
    <property type="project" value="TreeGrafter"/>
</dbReference>
<name>A0A1L7XA59_9HELO</name>
<evidence type="ECO:0000256" key="3">
    <source>
        <dbReference type="ARBA" id="ARBA00022723"/>
    </source>
</evidence>
<feature type="region of interest" description="Disordered" evidence="10">
    <location>
        <begin position="326"/>
        <end position="511"/>
    </location>
</feature>
<dbReference type="Gene3D" id="1.20.5.650">
    <property type="entry name" value="Single helix bin"/>
    <property type="match status" value="1"/>
</dbReference>
<evidence type="ECO:0000256" key="2">
    <source>
        <dbReference type="ARBA" id="ARBA00010857"/>
    </source>
</evidence>
<dbReference type="InterPro" id="IPR000812">
    <property type="entry name" value="TFIIB"/>
</dbReference>
<evidence type="ECO:0000256" key="8">
    <source>
        <dbReference type="ARBA" id="ARBA00023163"/>
    </source>
</evidence>
<feature type="compositionally biased region" description="Acidic residues" evidence="10">
    <location>
        <begin position="931"/>
        <end position="949"/>
    </location>
</feature>
<dbReference type="Proteomes" id="UP000184330">
    <property type="component" value="Unassembled WGS sequence"/>
</dbReference>
<reference evidence="12 13" key="1">
    <citation type="submission" date="2016-03" db="EMBL/GenBank/DDBJ databases">
        <authorList>
            <person name="Ploux O."/>
        </authorList>
    </citation>
    <scope>NUCLEOTIDE SEQUENCE [LARGE SCALE GENOMIC DNA]</scope>
    <source>
        <strain evidence="12 13">UAMH 11012</strain>
    </source>
</reference>
<dbReference type="Pfam" id="PF07741">
    <property type="entry name" value="BRF1"/>
    <property type="match status" value="1"/>
</dbReference>
<evidence type="ECO:0000256" key="10">
    <source>
        <dbReference type="SAM" id="MobiDB-lite"/>
    </source>
</evidence>
<dbReference type="GO" id="GO:0070897">
    <property type="term" value="P:transcription preinitiation complex assembly"/>
    <property type="evidence" value="ECO:0007669"/>
    <property type="project" value="InterPro"/>
</dbReference>
<evidence type="ECO:0000256" key="4">
    <source>
        <dbReference type="ARBA" id="ARBA00022771"/>
    </source>
</evidence>
<protein>
    <submittedName>
        <fullName evidence="12">Related to transcription factor IIIB</fullName>
    </submittedName>
</protein>
<feature type="compositionally biased region" description="Low complexity" evidence="10">
    <location>
        <begin position="817"/>
        <end position="847"/>
    </location>
</feature>
<dbReference type="SUPFAM" id="SSF47954">
    <property type="entry name" value="Cyclin-like"/>
    <property type="match status" value="2"/>
</dbReference>
<dbReference type="SMART" id="SM00385">
    <property type="entry name" value="CYCLIN"/>
    <property type="match status" value="2"/>
</dbReference>
<evidence type="ECO:0000313" key="12">
    <source>
        <dbReference type="EMBL" id="CZR61911.1"/>
    </source>
</evidence>
<dbReference type="OrthoDB" id="511529at2759"/>
<feature type="compositionally biased region" description="Polar residues" evidence="10">
    <location>
        <begin position="764"/>
        <end position="790"/>
    </location>
</feature>
<dbReference type="Pfam" id="PF00382">
    <property type="entry name" value="TFIIB"/>
    <property type="match status" value="2"/>
</dbReference>
<feature type="region of interest" description="Disordered" evidence="10">
    <location>
        <begin position="93"/>
        <end position="112"/>
    </location>
</feature>
<evidence type="ECO:0000256" key="9">
    <source>
        <dbReference type="ARBA" id="ARBA00023242"/>
    </source>
</evidence>
<feature type="compositionally biased region" description="Basic and acidic residues" evidence="10">
    <location>
        <begin position="570"/>
        <end position="583"/>
    </location>
</feature>
<feature type="region of interest" description="Disordered" evidence="10">
    <location>
        <begin position="693"/>
        <end position="730"/>
    </location>
</feature>
<feature type="domain" description="Cyclin-like" evidence="11">
    <location>
        <begin position="219"/>
        <end position="317"/>
    </location>
</feature>
<evidence type="ECO:0000256" key="1">
    <source>
        <dbReference type="ARBA" id="ARBA00004123"/>
    </source>
</evidence>
<dbReference type="GO" id="GO:0001006">
    <property type="term" value="F:RNA polymerase III type 3 promoter sequence-specific DNA binding"/>
    <property type="evidence" value="ECO:0007669"/>
    <property type="project" value="TreeGrafter"/>
</dbReference>
<feature type="compositionally biased region" description="Polar residues" evidence="10">
    <location>
        <begin position="397"/>
        <end position="413"/>
    </location>
</feature>
<keyword evidence="5" id="KW-0862">Zinc</keyword>
<dbReference type="CDD" id="cd20554">
    <property type="entry name" value="CYCLIN_TFIIIB90_rpt2"/>
    <property type="match status" value="1"/>
</dbReference>
<feature type="compositionally biased region" description="Basic residues" evidence="10">
    <location>
        <begin position="704"/>
        <end position="714"/>
    </location>
</feature>
<keyword evidence="7" id="KW-0010">Activator</keyword>
<evidence type="ECO:0000256" key="5">
    <source>
        <dbReference type="ARBA" id="ARBA00022833"/>
    </source>
</evidence>
<keyword evidence="9" id="KW-0539">Nucleus</keyword>
<dbReference type="GO" id="GO:0097550">
    <property type="term" value="C:transcription preinitiation complex"/>
    <property type="evidence" value="ECO:0007669"/>
    <property type="project" value="TreeGrafter"/>
</dbReference>
<evidence type="ECO:0000259" key="11">
    <source>
        <dbReference type="SMART" id="SM00385"/>
    </source>
</evidence>
<comment type="subcellular location">
    <subcellularLocation>
        <location evidence="1">Nucleus</location>
    </subcellularLocation>
</comment>
<keyword evidence="13" id="KW-1185">Reference proteome</keyword>